<feature type="chain" id="PRO_5020920191" description="ABC-type transport auxiliary lipoprotein component domain-containing protein" evidence="1">
    <location>
        <begin position="26"/>
        <end position="210"/>
    </location>
</feature>
<dbReference type="Pfam" id="PF03886">
    <property type="entry name" value="ABC_trans_aux"/>
    <property type="match status" value="1"/>
</dbReference>
<evidence type="ECO:0000313" key="3">
    <source>
        <dbReference type="EMBL" id="TCT04498.1"/>
    </source>
</evidence>
<dbReference type="AlphaFoldDB" id="A0A4V2UXQ7"/>
<dbReference type="SUPFAM" id="SSF159594">
    <property type="entry name" value="XCC0632-like"/>
    <property type="match status" value="1"/>
</dbReference>
<sequence>MRVFKLMPMLSALLLAAGCASPVSHYYTLLPEAAPSGTVRTAPIPPAYAISVQAVTVPAQVDRPQIVIGSPDSVALTPLNNSLWAAPLGSEIRQALAYDLSQRLGVLDVPAGVALKTQALWKISVIVHRFDSIYQQGVVIDASWRLTPVNQPKRTSLICQARVDVSAGPGIAALVQSHQKALHALAGVIAAQLSHKAIRPDSTVHLKGCT</sequence>
<reference evidence="3 4" key="1">
    <citation type="submission" date="2019-03" db="EMBL/GenBank/DDBJ databases">
        <title>Genomic Encyclopedia of Type Strains, Phase IV (KMG-IV): sequencing the most valuable type-strain genomes for metagenomic binning, comparative biology and taxonomic classification.</title>
        <authorList>
            <person name="Goeker M."/>
        </authorList>
    </citation>
    <scope>NUCLEOTIDE SEQUENCE [LARGE SCALE GENOMIC DNA]</scope>
    <source>
        <strain evidence="3 4">DSM 24591</strain>
    </source>
</reference>
<dbReference type="Proteomes" id="UP000295525">
    <property type="component" value="Unassembled WGS sequence"/>
</dbReference>
<protein>
    <recommendedName>
        <fullName evidence="2">ABC-type transport auxiliary lipoprotein component domain-containing protein</fullName>
    </recommendedName>
</protein>
<gene>
    <name evidence="3" type="ORF">EDC26_11291</name>
</gene>
<keyword evidence="1" id="KW-0732">Signal</keyword>
<feature type="signal peptide" evidence="1">
    <location>
        <begin position="1"/>
        <end position="25"/>
    </location>
</feature>
<keyword evidence="4" id="KW-1185">Reference proteome</keyword>
<organism evidence="3 4">
    <name type="scientific">Paralcaligenes ureilyticus</name>
    <dbReference type="NCBI Taxonomy" id="627131"/>
    <lineage>
        <taxon>Bacteria</taxon>
        <taxon>Pseudomonadati</taxon>
        <taxon>Pseudomonadota</taxon>
        <taxon>Betaproteobacteria</taxon>
        <taxon>Burkholderiales</taxon>
        <taxon>Alcaligenaceae</taxon>
        <taxon>Paralcaligenes</taxon>
    </lineage>
</organism>
<dbReference type="InterPro" id="IPR005586">
    <property type="entry name" value="ABC_trans_aux"/>
</dbReference>
<dbReference type="PROSITE" id="PS51257">
    <property type="entry name" value="PROKAR_LIPOPROTEIN"/>
    <property type="match status" value="1"/>
</dbReference>
<feature type="domain" description="ABC-type transport auxiliary lipoprotein component" evidence="2">
    <location>
        <begin position="27"/>
        <end position="190"/>
    </location>
</feature>
<name>A0A4V2UXQ7_9BURK</name>
<comment type="caution">
    <text evidence="3">The sequence shown here is derived from an EMBL/GenBank/DDBJ whole genome shotgun (WGS) entry which is preliminary data.</text>
</comment>
<dbReference type="EMBL" id="SMAJ01000012">
    <property type="protein sequence ID" value="TCT04498.1"/>
    <property type="molecule type" value="Genomic_DNA"/>
</dbReference>
<evidence type="ECO:0000256" key="1">
    <source>
        <dbReference type="SAM" id="SignalP"/>
    </source>
</evidence>
<proteinExistence type="predicted"/>
<evidence type="ECO:0000313" key="4">
    <source>
        <dbReference type="Proteomes" id="UP000295525"/>
    </source>
</evidence>
<dbReference type="Gene3D" id="3.40.50.10610">
    <property type="entry name" value="ABC-type transport auxiliary lipoprotein component"/>
    <property type="match status" value="1"/>
</dbReference>
<accession>A0A4V2UXQ7</accession>
<evidence type="ECO:0000259" key="2">
    <source>
        <dbReference type="Pfam" id="PF03886"/>
    </source>
</evidence>